<dbReference type="PANTHER" id="PTHR13068:SF83">
    <property type="entry name" value="OS06G0224500 PROTEIN"/>
    <property type="match status" value="1"/>
</dbReference>
<feature type="non-terminal residue" evidence="4">
    <location>
        <position position="1"/>
    </location>
</feature>
<comment type="caution">
    <text evidence="4">The sequence shown here is derived from an EMBL/GenBank/DDBJ whole genome shotgun (WGS) entry which is preliminary data.</text>
</comment>
<dbReference type="PANTHER" id="PTHR13068">
    <property type="entry name" value="CGI-12 PROTEIN-RELATED"/>
    <property type="match status" value="1"/>
</dbReference>
<keyword evidence="5" id="KW-1185">Reference proteome</keyword>
<organism evidence="4 5">
    <name type="scientific">Eragrostis curvula</name>
    <name type="common">weeping love grass</name>
    <dbReference type="NCBI Taxonomy" id="38414"/>
    <lineage>
        <taxon>Eukaryota</taxon>
        <taxon>Viridiplantae</taxon>
        <taxon>Streptophyta</taxon>
        <taxon>Embryophyta</taxon>
        <taxon>Tracheophyta</taxon>
        <taxon>Spermatophyta</taxon>
        <taxon>Magnoliopsida</taxon>
        <taxon>Liliopsida</taxon>
        <taxon>Poales</taxon>
        <taxon>Poaceae</taxon>
        <taxon>PACMAD clade</taxon>
        <taxon>Chloridoideae</taxon>
        <taxon>Eragrostideae</taxon>
        <taxon>Eragrostidinae</taxon>
        <taxon>Eragrostis</taxon>
    </lineage>
</organism>
<keyword evidence="2" id="KW-0806">Transcription termination</keyword>
<keyword evidence="2" id="KW-0805">Transcription regulation</keyword>
<proteinExistence type="inferred from homology"/>
<reference evidence="4 5" key="1">
    <citation type="journal article" date="2019" name="Sci. Rep.">
        <title>A high-quality genome of Eragrostis curvula grass provides insights into Poaceae evolution and supports new strategies to enhance forage quality.</title>
        <authorList>
            <person name="Carballo J."/>
            <person name="Santos B.A.C.M."/>
            <person name="Zappacosta D."/>
            <person name="Garbus I."/>
            <person name="Selva J.P."/>
            <person name="Gallo C.A."/>
            <person name="Diaz A."/>
            <person name="Albertini E."/>
            <person name="Caccamo M."/>
            <person name="Echenique V."/>
        </authorList>
    </citation>
    <scope>NUCLEOTIDE SEQUENCE [LARGE SCALE GENOMIC DNA]</scope>
    <source>
        <strain evidence="5">cv. Victoria</strain>
        <tissue evidence="4">Leaf</tissue>
    </source>
</reference>
<dbReference type="AlphaFoldDB" id="A0A5J9TKY7"/>
<dbReference type="Pfam" id="PF02536">
    <property type="entry name" value="mTERF"/>
    <property type="match status" value="1"/>
</dbReference>
<evidence type="ECO:0000256" key="3">
    <source>
        <dbReference type="ARBA" id="ARBA00022946"/>
    </source>
</evidence>
<dbReference type="SMART" id="SM00733">
    <property type="entry name" value="Mterf"/>
    <property type="match status" value="5"/>
</dbReference>
<gene>
    <name evidence="4" type="ORF">EJB05_45615</name>
</gene>
<sequence>MICHLRTRILSRLLQSPCPCHAPVSRIPPLFSSQHLLSTTASPISPKPFAVEEYLFATCNLTRAQALKASKKLSHLKSPRKPDAVLAFLSDLGVARSGITALVASDPQVLCASVEKTLAPRITELGDLGLSRAKIAQLVPLAPCTFRISSLSRRVSFWLSAFNGSFELLRRAQSLNSAILGCSIEKVAIPNLAFMKQCGISASDVPFMNIFAPRLFTFKPKSLHEAAERVEELGIKLGSRMFRHAFALVAFMRKEDCASKIGLLQKIGFSQDDVSVILRKAPLVLRLSEERIRQAMHFLTRDAGLDAPYIAQRPALFMYSLERRLLPRYFLLKVLREKGLLNFEYSFYYTAALAEKMFVYASI</sequence>
<dbReference type="InterPro" id="IPR003690">
    <property type="entry name" value="MTERF"/>
</dbReference>
<dbReference type="Proteomes" id="UP000324897">
    <property type="component" value="Chromosome 3"/>
</dbReference>
<name>A0A5J9TKY7_9POAL</name>
<protein>
    <submittedName>
        <fullName evidence="4">Uncharacterized protein</fullName>
    </submittedName>
</protein>
<dbReference type="Gramene" id="TVU12000">
    <property type="protein sequence ID" value="TVU12000"/>
    <property type="gene ID" value="EJB05_45615"/>
</dbReference>
<dbReference type="OrthoDB" id="637682at2759"/>
<comment type="similarity">
    <text evidence="1">Belongs to the mTERF family.</text>
</comment>
<dbReference type="FunFam" id="1.25.70.10:FF:000001">
    <property type="entry name" value="Mitochondrial transcription termination factor-like"/>
    <property type="match status" value="1"/>
</dbReference>
<dbReference type="GO" id="GO:0003676">
    <property type="term" value="F:nucleic acid binding"/>
    <property type="evidence" value="ECO:0007669"/>
    <property type="project" value="InterPro"/>
</dbReference>
<dbReference type="InterPro" id="IPR038538">
    <property type="entry name" value="MTERF_sf"/>
</dbReference>
<accession>A0A5J9TKY7</accession>
<evidence type="ECO:0000313" key="5">
    <source>
        <dbReference type="Proteomes" id="UP000324897"/>
    </source>
</evidence>
<evidence type="ECO:0000313" key="4">
    <source>
        <dbReference type="EMBL" id="TVU12000.1"/>
    </source>
</evidence>
<dbReference type="EMBL" id="RWGY01000039">
    <property type="protein sequence ID" value="TVU12000.1"/>
    <property type="molecule type" value="Genomic_DNA"/>
</dbReference>
<keyword evidence="3" id="KW-0809">Transit peptide</keyword>
<dbReference type="GO" id="GO:0006353">
    <property type="term" value="P:DNA-templated transcription termination"/>
    <property type="evidence" value="ECO:0007669"/>
    <property type="project" value="UniProtKB-KW"/>
</dbReference>
<evidence type="ECO:0000256" key="2">
    <source>
        <dbReference type="ARBA" id="ARBA00022472"/>
    </source>
</evidence>
<dbReference type="Gene3D" id="1.25.70.10">
    <property type="entry name" value="Transcription termination factor 3, mitochondrial"/>
    <property type="match status" value="1"/>
</dbReference>
<evidence type="ECO:0000256" key="1">
    <source>
        <dbReference type="ARBA" id="ARBA00007692"/>
    </source>
</evidence>
<keyword evidence="2" id="KW-0804">Transcription</keyword>